<gene>
    <name evidence="1" type="ORF">QFC22_003071</name>
</gene>
<organism evidence="1 2">
    <name type="scientific">Naganishia vaughanmartiniae</name>
    <dbReference type="NCBI Taxonomy" id="1424756"/>
    <lineage>
        <taxon>Eukaryota</taxon>
        <taxon>Fungi</taxon>
        <taxon>Dikarya</taxon>
        <taxon>Basidiomycota</taxon>
        <taxon>Agaricomycotina</taxon>
        <taxon>Tremellomycetes</taxon>
        <taxon>Filobasidiales</taxon>
        <taxon>Filobasidiaceae</taxon>
        <taxon>Naganishia</taxon>
    </lineage>
</organism>
<evidence type="ECO:0000313" key="1">
    <source>
        <dbReference type="EMBL" id="KAJ9120172.1"/>
    </source>
</evidence>
<comment type="caution">
    <text evidence="1">The sequence shown here is derived from an EMBL/GenBank/DDBJ whole genome shotgun (WGS) entry which is preliminary data.</text>
</comment>
<sequence length="675" mass="72435">MESNPYYSAGGFVAAGGSPYGASSQSPGGKVLEASQPHADADFLVDGVELGNVKVIGVVRNVSTTATNVSYQVEDGTGTIDCRLWLDTSIDDNGKTGGVEQDVYVVVIGTVKSFNQKRHVSATTVRPITDMNEIHYHFLESVYVSLCARNPGMTSGGGAAAPNNGASDSYAPGAGQQQSANDRWAEFPPVARSIMEVVSSEGAANDEGLHVAEIARRVGSSGDEMMQAIEDLISDGMLYTTIDEFLDTASAARRSSIGGSFQVETKEGMYILLPKVLFRILICLHRFYPCPSQTRTFIPEMATVNNHSRQPGLCFPPQPEVHKANIGTPWKKKGTEELESIRLVLGLLQTLAREGWSLLQDVKAGSAKKDVHHFLFRHDELEPANDRFYAVTFPLPNRISLVDPPATSTPGIISSIRSAIAGPGKSLSDIKSVPTDKEGTSLFRFGLSRGKASREDTAKGIGEGMKVAEAAATSQHPGKKIKIKREGWVATGVYGFDLGGYSVFAGKGIDDFKYDAVAPASTTEISRDDNVGESQEKFEPARETPHAKDVVSPPPGLLSWTKRGNGVGAGPTLSLTPLPSAENIDVKIVAAARTVRVLDKSPIEENIRHSERPEFGVVVLEKDSAMHDTSSIPSDDQTTTSSPTKPQPLSVAQGGSSMRLPKPRRRLRNLLKAVF</sequence>
<reference evidence="1" key="1">
    <citation type="submission" date="2023-04" db="EMBL/GenBank/DDBJ databases">
        <title>Draft Genome sequencing of Naganishia species isolated from polar environments using Oxford Nanopore Technology.</title>
        <authorList>
            <person name="Leo P."/>
            <person name="Venkateswaran K."/>
        </authorList>
    </citation>
    <scope>NUCLEOTIDE SEQUENCE</scope>
    <source>
        <strain evidence="1">MNA-CCFEE 5425</strain>
    </source>
</reference>
<protein>
    <submittedName>
        <fullName evidence="1">Uncharacterized protein</fullName>
    </submittedName>
</protein>
<proteinExistence type="predicted"/>
<dbReference type="EMBL" id="JASBWU010000007">
    <property type="protein sequence ID" value="KAJ9120172.1"/>
    <property type="molecule type" value="Genomic_DNA"/>
</dbReference>
<keyword evidence="2" id="KW-1185">Reference proteome</keyword>
<dbReference type="Proteomes" id="UP001243375">
    <property type="component" value="Unassembled WGS sequence"/>
</dbReference>
<name>A0ACC2X8C8_9TREE</name>
<evidence type="ECO:0000313" key="2">
    <source>
        <dbReference type="Proteomes" id="UP001243375"/>
    </source>
</evidence>
<accession>A0ACC2X8C8</accession>